<reference evidence="2" key="1">
    <citation type="submission" date="2021-02" db="EMBL/GenBank/DDBJ databases">
        <title>Natronogracilivirga saccharolytica gen. nov. sp. nov. a new anaerobic, haloalkiliphilic carbohydrate-fermenting bacterium from soda lake and proposing of Cyclonatronumiaceae fam. nov. in the phylum Balneolaeota.</title>
        <authorList>
            <person name="Zhilina T.N."/>
            <person name="Sorokin D.Y."/>
            <person name="Zavarzina D.G."/>
            <person name="Toshchakov S.V."/>
            <person name="Kublanov I.V."/>
        </authorList>
    </citation>
    <scope>NUCLEOTIDE SEQUENCE</scope>
    <source>
        <strain evidence="2">Z-1702</strain>
    </source>
</reference>
<dbReference type="EMBL" id="JAFIDN010000002">
    <property type="protein sequence ID" value="MBP3191705.1"/>
    <property type="molecule type" value="Genomic_DNA"/>
</dbReference>
<keyword evidence="3" id="KW-1185">Reference proteome</keyword>
<sequence length="419" mass="50098">MNWTLKSFLSVTFILSVAFTYQIANAEVQSQSNERLRLFIDCEWCDYDHIRREITFVNYVRDQDQADIHLFITAEPTGARGRLYELSFIGRREFSDFHLDFEHRVDQNMTDDEIRESLNEAIRKGLVPYMLRTPYASQFSVDYDEVEEEIIREEDDPWNYWVFEVYAGRFQFRDESKRTDFDSRWGFFADRVTEEWNLRFRPYFNYHYTRIEREDEDDFINRHHRHGINSYAIKSLTEHWSAALFADYITRDDRNLEHRFRITPGIEYSLFPYQEATRRAVKVNYRFGYTHANYYERTIFDKTTENLFLHELQLRAEYQQPWGSINAGITGSHYFHDFDLRKIQTFGQLSVRLAKGLSLSLQLDYDLVQDQVSLPIGDAALEDVLLDQRELATDYSFRGLIALSYTFGSDFANIVNTRF</sequence>
<protein>
    <recommendedName>
        <fullName evidence="4">DUF481 domain-containing protein</fullName>
    </recommendedName>
</protein>
<evidence type="ECO:0000313" key="3">
    <source>
        <dbReference type="Proteomes" id="UP000673975"/>
    </source>
</evidence>
<feature type="chain" id="PRO_5035198271" description="DUF481 domain-containing protein" evidence="1">
    <location>
        <begin position="27"/>
        <end position="419"/>
    </location>
</feature>
<feature type="signal peptide" evidence="1">
    <location>
        <begin position="1"/>
        <end position="26"/>
    </location>
</feature>
<dbReference type="Proteomes" id="UP000673975">
    <property type="component" value="Unassembled WGS sequence"/>
</dbReference>
<comment type="caution">
    <text evidence="2">The sequence shown here is derived from an EMBL/GenBank/DDBJ whole genome shotgun (WGS) entry which is preliminary data.</text>
</comment>
<accession>A0A8J7UTT9</accession>
<gene>
    <name evidence="2" type="ORF">NATSA_03415</name>
</gene>
<evidence type="ECO:0008006" key="4">
    <source>
        <dbReference type="Google" id="ProtNLM"/>
    </source>
</evidence>
<dbReference type="AlphaFoldDB" id="A0A8J7UTT9"/>
<evidence type="ECO:0000256" key="1">
    <source>
        <dbReference type="SAM" id="SignalP"/>
    </source>
</evidence>
<keyword evidence="1" id="KW-0732">Signal</keyword>
<name>A0A8J7UTT9_9BACT</name>
<proteinExistence type="predicted"/>
<organism evidence="2 3">
    <name type="scientific">Natronogracilivirga saccharolytica</name>
    <dbReference type="NCBI Taxonomy" id="2812953"/>
    <lineage>
        <taxon>Bacteria</taxon>
        <taxon>Pseudomonadati</taxon>
        <taxon>Balneolota</taxon>
        <taxon>Balneolia</taxon>
        <taxon>Balneolales</taxon>
        <taxon>Cyclonatronaceae</taxon>
        <taxon>Natronogracilivirga</taxon>
    </lineage>
</organism>
<evidence type="ECO:0000313" key="2">
    <source>
        <dbReference type="EMBL" id="MBP3191705.1"/>
    </source>
</evidence>